<dbReference type="PROSITE" id="PS50928">
    <property type="entry name" value="ABC_TM1"/>
    <property type="match status" value="1"/>
</dbReference>
<dbReference type="InterPro" id="IPR006059">
    <property type="entry name" value="SBP"/>
</dbReference>
<dbReference type="SUPFAM" id="SSF53850">
    <property type="entry name" value="Periplasmic binding protein-like II"/>
    <property type="match status" value="1"/>
</dbReference>
<dbReference type="Pfam" id="PF00528">
    <property type="entry name" value="BPD_transp_1"/>
    <property type="match status" value="1"/>
</dbReference>
<protein>
    <submittedName>
        <fullName evidence="7">AfuA protein</fullName>
    </submittedName>
</protein>
<feature type="domain" description="ABC transmembrane type-1" evidence="6">
    <location>
        <begin position="198"/>
        <end position="381"/>
    </location>
</feature>
<dbReference type="eggNOG" id="COG1178">
    <property type="taxonomic scope" value="Bacteria"/>
</dbReference>
<dbReference type="GO" id="GO:0055085">
    <property type="term" value="P:transmembrane transport"/>
    <property type="evidence" value="ECO:0007669"/>
    <property type="project" value="InterPro"/>
</dbReference>
<feature type="transmembrane region" description="Helical" evidence="5">
    <location>
        <begin position="230"/>
        <end position="248"/>
    </location>
</feature>
<evidence type="ECO:0000256" key="2">
    <source>
        <dbReference type="ARBA" id="ARBA00022692"/>
    </source>
</evidence>
<feature type="transmembrane region" description="Helical" evidence="5">
    <location>
        <begin position="588"/>
        <end position="613"/>
    </location>
</feature>
<dbReference type="SUPFAM" id="SSF161098">
    <property type="entry name" value="MetI-like"/>
    <property type="match status" value="2"/>
</dbReference>
<feature type="transmembrane region" description="Helical" evidence="5">
    <location>
        <begin position="633"/>
        <end position="656"/>
    </location>
</feature>
<evidence type="ECO:0000259" key="6">
    <source>
        <dbReference type="PROSITE" id="PS50928"/>
    </source>
</evidence>
<accession>N6XBE3</accession>
<feature type="transmembrane region" description="Helical" evidence="5">
    <location>
        <begin position="412"/>
        <end position="436"/>
    </location>
</feature>
<dbReference type="HOGENOM" id="CLU_018961_0_0_11"/>
<comment type="similarity">
    <text evidence="5">Belongs to the binding-protein-dependent transport system permease family.</text>
</comment>
<reference evidence="7 8" key="1">
    <citation type="submission" date="2013-03" db="EMBL/GenBank/DDBJ databases">
        <title>Reference genome for the Human Microbiome Project.</title>
        <authorList>
            <person name="Aqrawi P."/>
            <person name="Ayvaz T."/>
            <person name="Bess C."/>
            <person name="Blankenburg K."/>
            <person name="Coyle M."/>
            <person name="Deng J."/>
            <person name="Forbes L."/>
            <person name="Fowler G."/>
            <person name="Francisco L."/>
            <person name="Fu Q."/>
            <person name="Gibbs R."/>
            <person name="Gross S."/>
            <person name="Gubbala S."/>
            <person name="Hale W."/>
            <person name="Hemphill L."/>
            <person name="Highlander S."/>
            <person name="Hirani K."/>
            <person name="Jackson L."/>
            <person name="Jakkamsetti A."/>
            <person name="Javaid M."/>
            <person name="Jayaseelan J.C."/>
            <person name="Jiang H."/>
            <person name="Joshi V."/>
            <person name="Korchina V."/>
            <person name="Kovar C."/>
            <person name="Lara F."/>
            <person name="Lee S."/>
            <person name="Liu Y."/>
            <person name="Mata R."/>
            <person name="Mathew T."/>
            <person name="Munidasa M."/>
            <person name="Muzny D."/>
            <person name="Nazareth L."/>
            <person name="Ngo R."/>
            <person name="Nguyen L."/>
            <person name="Nguyen N."/>
            <person name="Okwuonu G."/>
            <person name="Ongeri F."/>
            <person name="Palculict T."/>
            <person name="Patil S."/>
            <person name="Petrosino J."/>
            <person name="Pham C."/>
            <person name="Pham P."/>
            <person name="Pu L.-L."/>
            <person name="Qin X."/>
            <person name="Qu J."/>
            <person name="Reid J."/>
            <person name="Ross M."/>
            <person name="Ruth R."/>
            <person name="Saada N."/>
            <person name="San Lucas F."/>
            <person name="Santibanez J."/>
            <person name="Shang Y."/>
            <person name="Simmons D."/>
            <person name="Song X.-Z."/>
            <person name="Tang L.-Y."/>
            <person name="Thornton R."/>
            <person name="Warren J."/>
            <person name="Weissenberger G."/>
            <person name="Wilczek-Boney K."/>
            <person name="Worley K."/>
            <person name="Youmans B."/>
            <person name="Zhang J."/>
            <person name="Zhang L."/>
            <person name="Zhao Z."/>
            <person name="Zhou C."/>
            <person name="Zhu D."/>
            <person name="Zhu Y."/>
        </authorList>
    </citation>
    <scope>NUCLEOTIDE SEQUENCE [LARGE SCALE GENOMIC DNA]</scope>
    <source>
        <strain evidence="7 8">F0333</strain>
    </source>
</reference>
<dbReference type="GO" id="GO:0005886">
    <property type="term" value="C:plasma membrane"/>
    <property type="evidence" value="ECO:0007669"/>
    <property type="project" value="UniProtKB-SubCell"/>
</dbReference>
<dbReference type="OrthoDB" id="366726at2"/>
<dbReference type="AlphaFoldDB" id="N6XBE3"/>
<feature type="transmembrane region" description="Helical" evidence="5">
    <location>
        <begin position="527"/>
        <end position="555"/>
    </location>
</feature>
<evidence type="ECO:0000313" key="7">
    <source>
        <dbReference type="EMBL" id="ENO18513.1"/>
    </source>
</evidence>
<feature type="transmembrane region" description="Helical" evidence="5">
    <location>
        <begin position="363"/>
        <end position="382"/>
    </location>
</feature>
<dbReference type="eggNOG" id="COG1840">
    <property type="taxonomic scope" value="Bacteria"/>
</dbReference>
<dbReference type="CDD" id="cd06261">
    <property type="entry name" value="TM_PBP2"/>
    <property type="match status" value="1"/>
</dbReference>
<proteinExistence type="inferred from homology"/>
<dbReference type="Gene3D" id="3.40.190.10">
    <property type="entry name" value="Periplasmic binding protein-like II"/>
    <property type="match status" value="2"/>
</dbReference>
<feature type="transmembrane region" description="Helical" evidence="5">
    <location>
        <begin position="260"/>
        <end position="289"/>
    </location>
</feature>
<comment type="caution">
    <text evidence="7">The sequence shown here is derived from an EMBL/GenBank/DDBJ whole genome shotgun (WGS) entry which is preliminary data.</text>
</comment>
<dbReference type="InterPro" id="IPR000515">
    <property type="entry name" value="MetI-like"/>
</dbReference>
<sequence>MLGVQTGRFGSVPESIPFLRALDAQVVTYSDSGTDPAHLVAIGRAQTGITFDTYCEEEQRLGAELVTVYPSDGTGFEVGAVSLPKRAEERKQAEDFLAWVVSDEGQALASSIAGQVPISRRLADNLSQRLTALDIAVYGADPEVESLNRSLEIGAWQAQVYAPRGCTPDEITDSPAPACGSVPARDSNFTRIVLGPSIARTGLLSLAAGGIAVLLGSFIALALRFAPRRSLIFMPFILLPGLVPPAVSAETLMLLEAPAYSIWTLLGAVALNATPFAAVIMVFGLSSVSREELLAAKDLGARGPRVARRILAPALVSTVFPSFAVASLMAASDVSASTVNAGREPYLAPLARHALNASSDHSLALKILALYLAASAITALSLTRVLRLKRASASPFAPSAHAPELFGRVSRALGAALVLAGLAALGLIAIVIYRLVVAFLSGSPQTLLFNAARESFLVLLLVVPIAALIGFITALSNLRRMKALNTVALLGLLASPVAGGILVHIIHRRPLEFAGHVLLPPLVGGGSPAGGLIAVLIAYLLLALPAAHFLMVFALSGTRDVRRATEDSGASRTRTIVHVVIPMRRGRILAALAALSAIVMSMSAPAVFVVPAGSAFPAVALIPYAAHGSTGHVLTFGILGGASALTMLALAAAALIPTLRRPHV</sequence>
<feature type="transmembrane region" description="Helical" evidence="5">
    <location>
        <begin position="203"/>
        <end position="223"/>
    </location>
</feature>
<comment type="subcellular location">
    <subcellularLocation>
        <location evidence="5">Cell membrane</location>
        <topology evidence="5">Multi-pass membrane protein</topology>
    </subcellularLocation>
    <subcellularLocation>
        <location evidence="1">Membrane</location>
        <topology evidence="1">Multi-pass membrane protein</topology>
    </subcellularLocation>
</comment>
<dbReference type="Pfam" id="PF13416">
    <property type="entry name" value="SBP_bac_8"/>
    <property type="match status" value="1"/>
</dbReference>
<evidence type="ECO:0000313" key="8">
    <source>
        <dbReference type="Proteomes" id="UP000013015"/>
    </source>
</evidence>
<dbReference type="EMBL" id="AQHZ01000013">
    <property type="protein sequence ID" value="ENO18513.1"/>
    <property type="molecule type" value="Genomic_DNA"/>
</dbReference>
<dbReference type="STRING" id="888050.HMPREF9004_0770"/>
<evidence type="ECO:0000256" key="3">
    <source>
        <dbReference type="ARBA" id="ARBA00022989"/>
    </source>
</evidence>
<dbReference type="Gene3D" id="1.10.3720.10">
    <property type="entry name" value="MetI-like"/>
    <property type="match status" value="2"/>
</dbReference>
<name>N6XBE3_9ACTO</name>
<feature type="transmembrane region" description="Helical" evidence="5">
    <location>
        <begin position="456"/>
        <end position="475"/>
    </location>
</feature>
<evidence type="ECO:0000256" key="1">
    <source>
        <dbReference type="ARBA" id="ARBA00004141"/>
    </source>
</evidence>
<evidence type="ECO:0000256" key="5">
    <source>
        <dbReference type="RuleBase" id="RU363032"/>
    </source>
</evidence>
<feature type="transmembrane region" description="Helical" evidence="5">
    <location>
        <begin position="487"/>
        <end position="507"/>
    </location>
</feature>
<dbReference type="InterPro" id="IPR035906">
    <property type="entry name" value="MetI-like_sf"/>
</dbReference>
<dbReference type="Proteomes" id="UP000013015">
    <property type="component" value="Unassembled WGS sequence"/>
</dbReference>
<dbReference type="PATRIC" id="fig|888050.3.peg.732"/>
<keyword evidence="5" id="KW-0813">Transport</keyword>
<keyword evidence="2 5" id="KW-0812">Transmembrane</keyword>
<evidence type="ECO:0000256" key="4">
    <source>
        <dbReference type="ARBA" id="ARBA00023136"/>
    </source>
</evidence>
<gene>
    <name evidence="7" type="primary">afuA</name>
    <name evidence="7" type="ORF">HMPREF9004_0770</name>
</gene>
<keyword evidence="8" id="KW-1185">Reference proteome</keyword>
<organism evidence="7 8">
    <name type="scientific">Schaalia cardiffensis F0333</name>
    <dbReference type="NCBI Taxonomy" id="888050"/>
    <lineage>
        <taxon>Bacteria</taxon>
        <taxon>Bacillati</taxon>
        <taxon>Actinomycetota</taxon>
        <taxon>Actinomycetes</taxon>
        <taxon>Actinomycetales</taxon>
        <taxon>Actinomycetaceae</taxon>
        <taxon>Schaalia</taxon>
    </lineage>
</organism>
<feature type="transmembrane region" description="Helical" evidence="5">
    <location>
        <begin position="310"/>
        <end position="331"/>
    </location>
</feature>
<keyword evidence="3 5" id="KW-1133">Transmembrane helix</keyword>
<keyword evidence="4 5" id="KW-0472">Membrane</keyword>